<dbReference type="PROSITE" id="PS51257">
    <property type="entry name" value="PROKAR_LIPOPROTEIN"/>
    <property type="match status" value="1"/>
</dbReference>
<dbReference type="Proteomes" id="UP000479710">
    <property type="component" value="Unassembled WGS sequence"/>
</dbReference>
<sequence length="117" mass="12386">MKRYMAMEDQTRQEKSLSNANVVGGSACSSVCASTLAVAVAISTDTMAIGQVPTGSDGTISPLVPMLSIDEKSEDNSFDFNDEISMSQPNGGEASADGSNDATREERSSRYQPQLQI</sequence>
<accession>A0A6G1F124</accession>
<feature type="region of interest" description="Disordered" evidence="1">
    <location>
        <begin position="71"/>
        <end position="117"/>
    </location>
</feature>
<keyword evidence="3" id="KW-1185">Reference proteome</keyword>
<gene>
    <name evidence="2" type="ORF">E2562_033489</name>
</gene>
<evidence type="ECO:0000313" key="3">
    <source>
        <dbReference type="Proteomes" id="UP000479710"/>
    </source>
</evidence>
<protein>
    <submittedName>
        <fullName evidence="2">Uncharacterized protein</fullName>
    </submittedName>
</protein>
<name>A0A6G1F124_9ORYZ</name>
<organism evidence="2 3">
    <name type="scientific">Oryza meyeriana var. granulata</name>
    <dbReference type="NCBI Taxonomy" id="110450"/>
    <lineage>
        <taxon>Eukaryota</taxon>
        <taxon>Viridiplantae</taxon>
        <taxon>Streptophyta</taxon>
        <taxon>Embryophyta</taxon>
        <taxon>Tracheophyta</taxon>
        <taxon>Spermatophyta</taxon>
        <taxon>Magnoliopsida</taxon>
        <taxon>Liliopsida</taxon>
        <taxon>Poales</taxon>
        <taxon>Poaceae</taxon>
        <taxon>BOP clade</taxon>
        <taxon>Oryzoideae</taxon>
        <taxon>Oryzeae</taxon>
        <taxon>Oryzinae</taxon>
        <taxon>Oryza</taxon>
        <taxon>Oryza meyeriana</taxon>
    </lineage>
</organism>
<evidence type="ECO:0000313" key="2">
    <source>
        <dbReference type="EMBL" id="KAF0930571.1"/>
    </source>
</evidence>
<reference evidence="2 3" key="1">
    <citation type="submission" date="2019-11" db="EMBL/GenBank/DDBJ databases">
        <title>Whole genome sequence of Oryza granulata.</title>
        <authorList>
            <person name="Li W."/>
        </authorList>
    </citation>
    <scope>NUCLEOTIDE SEQUENCE [LARGE SCALE GENOMIC DNA]</scope>
    <source>
        <strain evidence="3">cv. Menghai</strain>
        <tissue evidence="2">Leaf</tissue>
    </source>
</reference>
<dbReference type="EMBL" id="SPHZ02000002">
    <property type="protein sequence ID" value="KAF0930571.1"/>
    <property type="molecule type" value="Genomic_DNA"/>
</dbReference>
<dbReference type="AlphaFoldDB" id="A0A6G1F124"/>
<evidence type="ECO:0000256" key="1">
    <source>
        <dbReference type="SAM" id="MobiDB-lite"/>
    </source>
</evidence>
<comment type="caution">
    <text evidence="2">The sequence shown here is derived from an EMBL/GenBank/DDBJ whole genome shotgun (WGS) entry which is preliminary data.</text>
</comment>
<proteinExistence type="predicted"/>